<proteinExistence type="predicted"/>
<dbReference type="EMBL" id="JAASQV010000005">
    <property type="protein sequence ID" value="NIJ66968.1"/>
    <property type="molecule type" value="Genomic_DNA"/>
</dbReference>
<name>A0A7X5V386_9SPHN</name>
<dbReference type="AlphaFoldDB" id="A0A7X5V386"/>
<reference evidence="1 2" key="1">
    <citation type="submission" date="2020-03" db="EMBL/GenBank/DDBJ databases">
        <title>Genomic Encyclopedia of Type Strains, Phase IV (KMG-IV): sequencing the most valuable type-strain genomes for metagenomic binning, comparative biology and taxonomic classification.</title>
        <authorList>
            <person name="Goeker M."/>
        </authorList>
    </citation>
    <scope>NUCLEOTIDE SEQUENCE [LARGE SCALE GENOMIC DNA]</scope>
    <source>
        <strain evidence="1 2">DSM 4733</strain>
    </source>
</reference>
<dbReference type="RefSeq" id="WP_167301282.1">
    <property type="nucleotide sequence ID" value="NZ_JAASQV010000005.1"/>
</dbReference>
<sequence length="142" mass="15157">MVEAPNAAAGNVYVMNLTSQDLNLSINGLGTSGGTIPGWGQSGSNRYQPGMQAVPRTLNAGDGPGKFFNGNNSLALFWIDGLFFAAVRIDGSQIPLNQDLVLVVERNKWQLVNQYAVLVASGDVSPMSMLRDALEMTEPRDG</sequence>
<accession>A0A7X5V386</accession>
<keyword evidence="2" id="KW-1185">Reference proteome</keyword>
<gene>
    <name evidence="1" type="ORF">FHR20_003946</name>
</gene>
<evidence type="ECO:0000313" key="2">
    <source>
        <dbReference type="Proteomes" id="UP000564677"/>
    </source>
</evidence>
<dbReference type="Proteomes" id="UP000564677">
    <property type="component" value="Unassembled WGS sequence"/>
</dbReference>
<comment type="caution">
    <text evidence="1">The sequence shown here is derived from an EMBL/GenBank/DDBJ whole genome shotgun (WGS) entry which is preliminary data.</text>
</comment>
<protein>
    <submittedName>
        <fullName evidence="1">Uncharacterized protein</fullName>
    </submittedName>
</protein>
<evidence type="ECO:0000313" key="1">
    <source>
        <dbReference type="EMBL" id="NIJ66968.1"/>
    </source>
</evidence>
<organism evidence="1 2">
    <name type="scientific">Sphingomonas leidyi</name>
    <dbReference type="NCBI Taxonomy" id="68569"/>
    <lineage>
        <taxon>Bacteria</taxon>
        <taxon>Pseudomonadati</taxon>
        <taxon>Pseudomonadota</taxon>
        <taxon>Alphaproteobacteria</taxon>
        <taxon>Sphingomonadales</taxon>
        <taxon>Sphingomonadaceae</taxon>
        <taxon>Sphingomonas</taxon>
    </lineage>
</organism>